<reference evidence="2 3" key="1">
    <citation type="journal article" date="2018" name="Sci. Rep.">
        <title>Genomic signatures of local adaptation to the degree of environmental predictability in rotifers.</title>
        <authorList>
            <person name="Franch-Gras L."/>
            <person name="Hahn C."/>
            <person name="Garcia-Roger E.M."/>
            <person name="Carmona M.J."/>
            <person name="Serra M."/>
            <person name="Gomez A."/>
        </authorList>
    </citation>
    <scope>NUCLEOTIDE SEQUENCE [LARGE SCALE GENOMIC DNA]</scope>
    <source>
        <strain evidence="2">HYR1</strain>
    </source>
</reference>
<dbReference type="GO" id="GO:0032259">
    <property type="term" value="P:methylation"/>
    <property type="evidence" value="ECO:0007669"/>
    <property type="project" value="UniProtKB-KW"/>
</dbReference>
<accession>A0A3M7SW55</accession>
<dbReference type="PANTHER" id="PTHR43317">
    <property type="entry name" value="THERMOSPERMINE SYNTHASE ACAULIS5"/>
    <property type="match status" value="1"/>
</dbReference>
<evidence type="ECO:0000313" key="2">
    <source>
        <dbReference type="EMBL" id="RNA39942.1"/>
    </source>
</evidence>
<evidence type="ECO:0000313" key="3">
    <source>
        <dbReference type="Proteomes" id="UP000276133"/>
    </source>
</evidence>
<proteinExistence type="predicted"/>
<keyword evidence="2" id="KW-0489">Methyltransferase</keyword>
<dbReference type="PANTHER" id="PTHR43317:SF1">
    <property type="entry name" value="THERMOSPERMINE SYNTHASE ACAULIS5"/>
    <property type="match status" value="1"/>
</dbReference>
<gene>
    <name evidence="2" type="ORF">BpHYR1_030966</name>
</gene>
<dbReference type="Pfam" id="PF01564">
    <property type="entry name" value="Spermine_synth"/>
    <property type="match status" value="1"/>
</dbReference>
<dbReference type="InterPro" id="IPR029063">
    <property type="entry name" value="SAM-dependent_MTases_sf"/>
</dbReference>
<dbReference type="Gene3D" id="3.40.50.150">
    <property type="entry name" value="Vaccinia Virus protein VP39"/>
    <property type="match status" value="1"/>
</dbReference>
<sequence>MEDFFAIILAQLYSVKLSPEKHLRILIIGLGGGVLTMYCKNWLKNVEIDAVEIDPKIVNVAKDWFGLKEDERTRIYVDDGLKFINKAANDGKKWDIVIIDVNSNDSTSELWGPTPEFIDTELLKNCEAITEDTGIFVMNLLCLSDKIRKSVLGKLALLWPHIFSNKLPKNRNEILFSSKMDRNSLFVKNAFNGKNENLNASDGHAMCLLNEVARTLKEVNNNS</sequence>
<protein>
    <submittedName>
        <fullName evidence="2">Methyltransferase 13 isoform X2</fullName>
    </submittedName>
</protein>
<keyword evidence="2" id="KW-0808">Transferase</keyword>
<keyword evidence="1" id="KW-0620">Polyamine biosynthesis</keyword>
<name>A0A3M7SW55_BRAPC</name>
<dbReference type="STRING" id="10195.A0A3M7SW55"/>
<dbReference type="OrthoDB" id="411785at2759"/>
<evidence type="ECO:0000256" key="1">
    <source>
        <dbReference type="ARBA" id="ARBA00023115"/>
    </source>
</evidence>
<dbReference type="SUPFAM" id="SSF53335">
    <property type="entry name" value="S-adenosyl-L-methionine-dependent methyltransferases"/>
    <property type="match status" value="1"/>
</dbReference>
<dbReference type="EMBL" id="REGN01000696">
    <property type="protein sequence ID" value="RNA39942.1"/>
    <property type="molecule type" value="Genomic_DNA"/>
</dbReference>
<dbReference type="GO" id="GO:0008168">
    <property type="term" value="F:methyltransferase activity"/>
    <property type="evidence" value="ECO:0007669"/>
    <property type="project" value="UniProtKB-KW"/>
</dbReference>
<keyword evidence="3" id="KW-1185">Reference proteome</keyword>
<dbReference type="AlphaFoldDB" id="A0A3M7SW55"/>
<organism evidence="2 3">
    <name type="scientific">Brachionus plicatilis</name>
    <name type="common">Marine rotifer</name>
    <name type="synonym">Brachionus muelleri</name>
    <dbReference type="NCBI Taxonomy" id="10195"/>
    <lineage>
        <taxon>Eukaryota</taxon>
        <taxon>Metazoa</taxon>
        <taxon>Spiralia</taxon>
        <taxon>Gnathifera</taxon>
        <taxon>Rotifera</taxon>
        <taxon>Eurotatoria</taxon>
        <taxon>Monogononta</taxon>
        <taxon>Pseudotrocha</taxon>
        <taxon>Ploima</taxon>
        <taxon>Brachionidae</taxon>
        <taxon>Brachionus</taxon>
    </lineage>
</organism>
<dbReference type="Proteomes" id="UP000276133">
    <property type="component" value="Unassembled WGS sequence"/>
</dbReference>
<comment type="caution">
    <text evidence="2">The sequence shown here is derived from an EMBL/GenBank/DDBJ whole genome shotgun (WGS) entry which is preliminary data.</text>
</comment>
<dbReference type="GO" id="GO:0006596">
    <property type="term" value="P:polyamine biosynthetic process"/>
    <property type="evidence" value="ECO:0007669"/>
    <property type="project" value="UniProtKB-KW"/>
</dbReference>
<dbReference type="CDD" id="cd02440">
    <property type="entry name" value="AdoMet_MTases"/>
    <property type="match status" value="1"/>
</dbReference>